<accession>G7W987</accession>
<keyword evidence="1" id="KW-0479">Metal-binding</keyword>
<evidence type="ECO:0000256" key="2">
    <source>
        <dbReference type="ARBA" id="ARBA00023004"/>
    </source>
</evidence>
<keyword evidence="3" id="KW-0411">Iron-sulfur</keyword>
<dbReference type="GO" id="GO:0046872">
    <property type="term" value="F:metal ion binding"/>
    <property type="evidence" value="ECO:0007669"/>
    <property type="project" value="UniProtKB-KW"/>
</dbReference>
<dbReference type="OrthoDB" id="9800558at2"/>
<dbReference type="RefSeq" id="WP_014185536.1">
    <property type="nucleotide sequence ID" value="NC_016584.1"/>
</dbReference>
<dbReference type="KEGG" id="dor:Desor_3224"/>
<name>G7W987_DESOD</name>
<dbReference type="GO" id="GO:0020037">
    <property type="term" value="F:heme binding"/>
    <property type="evidence" value="ECO:0007669"/>
    <property type="project" value="InterPro"/>
</dbReference>
<dbReference type="Gene3D" id="3.30.413.10">
    <property type="entry name" value="Sulfite Reductase Hemoprotein, domain 1"/>
    <property type="match status" value="1"/>
</dbReference>
<organism evidence="5 6">
    <name type="scientific">Desulfosporosinus orientis (strain ATCC 19365 / DSM 765 / NCIMB 8382 / VKM B-1628 / Singapore I)</name>
    <name type="common">Desulfotomaculum orientis</name>
    <dbReference type="NCBI Taxonomy" id="768706"/>
    <lineage>
        <taxon>Bacteria</taxon>
        <taxon>Bacillati</taxon>
        <taxon>Bacillota</taxon>
        <taxon>Clostridia</taxon>
        <taxon>Eubacteriales</taxon>
        <taxon>Desulfitobacteriaceae</taxon>
        <taxon>Desulfosporosinus</taxon>
    </lineage>
</organism>
<dbReference type="PROSITE" id="PS51379">
    <property type="entry name" value="4FE4S_FER_2"/>
    <property type="match status" value="2"/>
</dbReference>
<evidence type="ECO:0000259" key="4">
    <source>
        <dbReference type="PROSITE" id="PS51379"/>
    </source>
</evidence>
<reference evidence="6" key="1">
    <citation type="submission" date="2011-11" db="EMBL/GenBank/DDBJ databases">
        <title>Complete sequence of Desulfosporosinus orientis DSM 765.</title>
        <authorList>
            <person name="Lucas S."/>
            <person name="Han J."/>
            <person name="Lapidus A."/>
            <person name="Cheng J.-F."/>
            <person name="Goodwin L."/>
            <person name="Pitluck S."/>
            <person name="Peters L."/>
            <person name="Ovchinnikova G."/>
            <person name="Teshima H."/>
            <person name="Detter J.C."/>
            <person name="Han C."/>
            <person name="Tapia R."/>
            <person name="Land M."/>
            <person name="Hauser L."/>
            <person name="Kyrpides N."/>
            <person name="Ivanova N."/>
            <person name="Pagani I."/>
            <person name="Pester M."/>
            <person name="Spring S."/>
            <person name="Ollivier B."/>
            <person name="Rattei T."/>
            <person name="Klenk H.-P."/>
            <person name="Wagner M."/>
            <person name="Loy A."/>
            <person name="Woyke T."/>
        </authorList>
    </citation>
    <scope>NUCLEOTIDE SEQUENCE [LARGE SCALE GENOMIC DNA]</scope>
    <source>
        <strain evidence="6">ATCC 19365 / DSM 765 / NCIMB 8382 / VKM B-1628</strain>
    </source>
</reference>
<dbReference type="SUPFAM" id="SSF54862">
    <property type="entry name" value="4Fe-4S ferredoxins"/>
    <property type="match status" value="1"/>
</dbReference>
<dbReference type="EMBL" id="CP003108">
    <property type="protein sequence ID" value="AET68728.1"/>
    <property type="molecule type" value="Genomic_DNA"/>
</dbReference>
<reference evidence="5 6" key="2">
    <citation type="journal article" date="2012" name="J. Bacteriol.">
        <title>Complete genome sequences of Desulfosporosinus orientis DSM765T, Desulfosporosinus youngiae DSM17734T, Desulfosporosinus meridiei DSM13257T, and Desulfosporosinus acidiphilus DSM22704T.</title>
        <authorList>
            <person name="Pester M."/>
            <person name="Brambilla E."/>
            <person name="Alazard D."/>
            <person name="Rattei T."/>
            <person name="Weinmaier T."/>
            <person name="Han J."/>
            <person name="Lucas S."/>
            <person name="Lapidus A."/>
            <person name="Cheng J.F."/>
            <person name="Goodwin L."/>
            <person name="Pitluck S."/>
            <person name="Peters L."/>
            <person name="Ovchinnikova G."/>
            <person name="Teshima H."/>
            <person name="Detter J.C."/>
            <person name="Han C.S."/>
            <person name="Tapia R."/>
            <person name="Land M.L."/>
            <person name="Hauser L."/>
            <person name="Kyrpides N.C."/>
            <person name="Ivanova N.N."/>
            <person name="Pagani I."/>
            <person name="Huntmann M."/>
            <person name="Wei C.L."/>
            <person name="Davenport K.W."/>
            <person name="Daligault H."/>
            <person name="Chain P.S."/>
            <person name="Chen A."/>
            <person name="Mavromatis K."/>
            <person name="Markowitz V."/>
            <person name="Szeto E."/>
            <person name="Mikhailova N."/>
            <person name="Pati A."/>
            <person name="Wagner M."/>
            <person name="Woyke T."/>
            <person name="Ollivier B."/>
            <person name="Klenk H.P."/>
            <person name="Spring S."/>
            <person name="Loy A."/>
        </authorList>
    </citation>
    <scope>NUCLEOTIDE SEQUENCE [LARGE SCALE GENOMIC DNA]</scope>
    <source>
        <strain evidence="6">ATCC 19365 / DSM 765 / NCIMB 8382 / VKM B-1628</strain>
    </source>
</reference>
<dbReference type="eggNOG" id="COG2221">
    <property type="taxonomic scope" value="Bacteria"/>
</dbReference>
<dbReference type="GO" id="GO:0051536">
    <property type="term" value="F:iron-sulfur cluster binding"/>
    <property type="evidence" value="ECO:0007669"/>
    <property type="project" value="UniProtKB-KW"/>
</dbReference>
<dbReference type="Gene3D" id="3.30.70.20">
    <property type="match status" value="1"/>
</dbReference>
<dbReference type="AlphaFoldDB" id="G7W987"/>
<evidence type="ECO:0000313" key="6">
    <source>
        <dbReference type="Proteomes" id="UP000006346"/>
    </source>
</evidence>
<evidence type="ECO:0000313" key="5">
    <source>
        <dbReference type="EMBL" id="AET68728.1"/>
    </source>
</evidence>
<sequence length="213" mass="23545">MKNLGFKLEHCRPNCPKSVRKWDELYETLNHKLIDLNLYTVQEEKFSPVLHHHLPKIAIAGCPNGCSQPDIKDFSISGYESPRISDNPCLQCGACVKGCLENAITLVPEGVIIHKDRCLACGNCQKVCLSGTIAPGESGWNLRIGGRVGRHPRFATFAGQALTDAEVIAWVTDSLEDYIKQGLPHERLTHFLENRANSIQGLRASCPFVNPSP</sequence>
<keyword evidence="2" id="KW-0408">Iron</keyword>
<protein>
    <submittedName>
        <fullName evidence="5">Dissimilatory sulfite reductase (Desulfoviridin), alpha/beta subunit</fullName>
    </submittedName>
</protein>
<dbReference type="GO" id="GO:0016491">
    <property type="term" value="F:oxidoreductase activity"/>
    <property type="evidence" value="ECO:0007669"/>
    <property type="project" value="InterPro"/>
</dbReference>
<keyword evidence="6" id="KW-1185">Reference proteome</keyword>
<proteinExistence type="predicted"/>
<feature type="domain" description="4Fe-4S ferredoxin-type" evidence="4">
    <location>
        <begin position="80"/>
        <end position="109"/>
    </location>
</feature>
<dbReference type="Proteomes" id="UP000006346">
    <property type="component" value="Chromosome"/>
</dbReference>
<gene>
    <name evidence="5" type="ordered locus">Desor_3224</name>
</gene>
<dbReference type="SUPFAM" id="SSF56014">
    <property type="entry name" value="Nitrite and sulphite reductase 4Fe-4S domain-like"/>
    <property type="match status" value="1"/>
</dbReference>
<feature type="domain" description="4Fe-4S ferredoxin-type" evidence="4">
    <location>
        <begin position="111"/>
        <end position="138"/>
    </location>
</feature>
<dbReference type="InterPro" id="IPR017896">
    <property type="entry name" value="4Fe4S_Fe-S-bd"/>
</dbReference>
<dbReference type="InterPro" id="IPR045854">
    <property type="entry name" value="NO2/SO3_Rdtase_4Fe4S_sf"/>
</dbReference>
<evidence type="ECO:0000256" key="3">
    <source>
        <dbReference type="ARBA" id="ARBA00023014"/>
    </source>
</evidence>
<dbReference type="STRING" id="768706.Desor_3224"/>
<dbReference type="HOGENOM" id="CLU_072599_2_0_9"/>
<dbReference type="Pfam" id="PF01077">
    <property type="entry name" value="NIR_SIR"/>
    <property type="match status" value="1"/>
</dbReference>
<evidence type="ECO:0000256" key="1">
    <source>
        <dbReference type="ARBA" id="ARBA00022723"/>
    </source>
</evidence>
<dbReference type="InterPro" id="IPR006067">
    <property type="entry name" value="NO2/SO3_Rdtase_4Fe4S_dom"/>
</dbReference>